<feature type="compositionally biased region" description="Basic and acidic residues" evidence="1">
    <location>
        <begin position="13"/>
        <end position="22"/>
    </location>
</feature>
<evidence type="ECO:0000313" key="4">
    <source>
        <dbReference type="Proteomes" id="UP000682416"/>
    </source>
</evidence>
<evidence type="ECO:0000256" key="1">
    <source>
        <dbReference type="SAM" id="MobiDB-lite"/>
    </source>
</evidence>
<keyword evidence="2" id="KW-0812">Transmembrane</keyword>
<keyword evidence="2" id="KW-1133">Transmembrane helix</keyword>
<evidence type="ECO:0000256" key="2">
    <source>
        <dbReference type="SAM" id="Phobius"/>
    </source>
</evidence>
<name>A0A975LBM3_9ACTN</name>
<sequence length="54" mass="5912">MAARKKKRRPGRGRNDIRRGPTRDPGPTGNVGCYFMLFAMLAIGLVVLALELLG</sequence>
<keyword evidence="2" id="KW-0472">Membrane</keyword>
<proteinExistence type="predicted"/>
<accession>A0A975LBM3</accession>
<reference evidence="3" key="1">
    <citation type="submission" date="2021-05" db="EMBL/GenBank/DDBJ databases">
        <authorList>
            <person name="Kaiqin L."/>
            <person name="Jian G."/>
        </authorList>
    </citation>
    <scope>NUCLEOTIDE SEQUENCE</scope>
    <source>
        <strain evidence="3">HDS5</strain>
    </source>
</reference>
<keyword evidence="4" id="KW-1185">Reference proteome</keyword>
<dbReference type="AlphaFoldDB" id="A0A975LBM3"/>
<organism evidence="3 4">
    <name type="scientific">Nocardiopsis eucommiae</name>
    <dbReference type="NCBI Taxonomy" id="2831970"/>
    <lineage>
        <taxon>Bacteria</taxon>
        <taxon>Bacillati</taxon>
        <taxon>Actinomycetota</taxon>
        <taxon>Actinomycetes</taxon>
        <taxon>Streptosporangiales</taxon>
        <taxon>Nocardiopsidaceae</taxon>
        <taxon>Nocardiopsis</taxon>
    </lineage>
</organism>
<feature type="region of interest" description="Disordered" evidence="1">
    <location>
        <begin position="1"/>
        <end position="29"/>
    </location>
</feature>
<feature type="transmembrane region" description="Helical" evidence="2">
    <location>
        <begin position="31"/>
        <end position="50"/>
    </location>
</feature>
<protein>
    <submittedName>
        <fullName evidence="3">Uncharacterized protein</fullName>
    </submittedName>
</protein>
<dbReference type="KEGG" id="nec:KGD82_11360"/>
<dbReference type="Proteomes" id="UP000682416">
    <property type="component" value="Chromosome"/>
</dbReference>
<feature type="compositionally biased region" description="Basic residues" evidence="1">
    <location>
        <begin position="1"/>
        <end position="12"/>
    </location>
</feature>
<dbReference type="EMBL" id="CP074402">
    <property type="protein sequence ID" value="QVJ02801.1"/>
    <property type="molecule type" value="Genomic_DNA"/>
</dbReference>
<dbReference type="RefSeq" id="WP_378739809.1">
    <property type="nucleotide sequence ID" value="NZ_CBDRIY010000014.1"/>
</dbReference>
<gene>
    <name evidence="3" type="ORF">KGD82_11360</name>
</gene>
<evidence type="ECO:0000313" key="3">
    <source>
        <dbReference type="EMBL" id="QVJ02801.1"/>
    </source>
</evidence>